<evidence type="ECO:0000259" key="1">
    <source>
        <dbReference type="PROSITE" id="PS50105"/>
    </source>
</evidence>
<dbReference type="PANTHER" id="PTHR12301">
    <property type="entry name" value="SAM-DOMAIN, SH3 AND NUCLEAR LOCALIZATION SIGNALS PROTEIN RELATED"/>
    <property type="match status" value="1"/>
</dbReference>
<evidence type="ECO:0000313" key="3">
    <source>
        <dbReference type="Proteomes" id="UP000837857"/>
    </source>
</evidence>
<dbReference type="PANTHER" id="PTHR12301:SF8">
    <property type="entry name" value="STERILE ALPHA MOTIF DOMAIN-CONTAINING PROTEIN 5"/>
    <property type="match status" value="1"/>
</dbReference>
<dbReference type="SMART" id="SM00454">
    <property type="entry name" value="SAM"/>
    <property type="match status" value="1"/>
</dbReference>
<keyword evidence="3" id="KW-1185">Reference proteome</keyword>
<accession>A0ABN8J2K1</accession>
<evidence type="ECO:0000313" key="2">
    <source>
        <dbReference type="EMBL" id="CAH2071038.1"/>
    </source>
</evidence>
<reference evidence="2" key="1">
    <citation type="submission" date="2022-03" db="EMBL/GenBank/DDBJ databases">
        <authorList>
            <person name="Martin H S."/>
        </authorList>
    </citation>
    <scope>NUCLEOTIDE SEQUENCE</scope>
</reference>
<dbReference type="PROSITE" id="PS50105">
    <property type="entry name" value="SAM_DOMAIN"/>
    <property type="match status" value="1"/>
</dbReference>
<dbReference type="Pfam" id="PF00536">
    <property type="entry name" value="SAM_1"/>
    <property type="match status" value="1"/>
</dbReference>
<feature type="domain" description="SAM" evidence="1">
    <location>
        <begin position="5"/>
        <end position="69"/>
    </location>
</feature>
<sequence length="181" mass="20321">MASSASGNIVVEWLRTLHLGQYAESFIDNGYDDLEICKQVGEPDLDAIGVLNPAHRQRLLHSVRSLREEGAAAVYFTLEEAAAARDPCRCEEEVRKEQATATVEPAKYVDEYEEGKAELVKIPRIQLKRLLRERLAQDGIRLSLQPYSTTRPCPRRFTNEPVCGTAVFGRSVRIAPRDVLP</sequence>
<organism evidence="2 3">
    <name type="scientific">Iphiclides podalirius</name>
    <name type="common">scarce swallowtail</name>
    <dbReference type="NCBI Taxonomy" id="110791"/>
    <lineage>
        <taxon>Eukaryota</taxon>
        <taxon>Metazoa</taxon>
        <taxon>Ecdysozoa</taxon>
        <taxon>Arthropoda</taxon>
        <taxon>Hexapoda</taxon>
        <taxon>Insecta</taxon>
        <taxon>Pterygota</taxon>
        <taxon>Neoptera</taxon>
        <taxon>Endopterygota</taxon>
        <taxon>Lepidoptera</taxon>
        <taxon>Glossata</taxon>
        <taxon>Ditrysia</taxon>
        <taxon>Papilionoidea</taxon>
        <taxon>Papilionidae</taxon>
        <taxon>Papilioninae</taxon>
        <taxon>Iphiclides</taxon>
    </lineage>
</organism>
<dbReference type="SUPFAM" id="SSF47769">
    <property type="entry name" value="SAM/Pointed domain"/>
    <property type="match status" value="1"/>
</dbReference>
<dbReference type="Proteomes" id="UP000837857">
    <property type="component" value="Chromosome 6"/>
</dbReference>
<proteinExistence type="predicted"/>
<dbReference type="InterPro" id="IPR051725">
    <property type="entry name" value="SAM-SH3_domain_protein"/>
</dbReference>
<name>A0ABN8J2K1_9NEOP</name>
<protein>
    <recommendedName>
        <fullName evidence="1">SAM domain-containing protein</fullName>
    </recommendedName>
</protein>
<dbReference type="InterPro" id="IPR013761">
    <property type="entry name" value="SAM/pointed_sf"/>
</dbReference>
<dbReference type="Gene3D" id="1.10.150.50">
    <property type="entry name" value="Transcription Factor, Ets-1"/>
    <property type="match status" value="1"/>
</dbReference>
<feature type="non-terminal residue" evidence="2">
    <location>
        <position position="1"/>
    </location>
</feature>
<gene>
    <name evidence="2" type="ORF">IPOD504_LOCUS14954</name>
</gene>
<dbReference type="EMBL" id="OW152818">
    <property type="protein sequence ID" value="CAH2071038.1"/>
    <property type="molecule type" value="Genomic_DNA"/>
</dbReference>
<dbReference type="CDD" id="cd09527">
    <property type="entry name" value="SAM_Samd5"/>
    <property type="match status" value="1"/>
</dbReference>
<dbReference type="InterPro" id="IPR001660">
    <property type="entry name" value="SAM"/>
</dbReference>